<dbReference type="Proteomes" id="UP000279833">
    <property type="component" value="Unassembled WGS sequence"/>
</dbReference>
<dbReference type="WBParaSite" id="SCUD_0000056301-mRNA-1">
    <property type="protein sequence ID" value="SCUD_0000056301-mRNA-1"/>
    <property type="gene ID" value="SCUD_0000056301"/>
</dbReference>
<accession>A0A183JD05</accession>
<name>A0A183JD05_9TREM</name>
<reference evidence="3" key="1">
    <citation type="submission" date="2016-06" db="UniProtKB">
        <authorList>
            <consortium name="WormBaseParasite"/>
        </authorList>
    </citation>
    <scope>IDENTIFICATION</scope>
</reference>
<dbReference type="EMBL" id="UZAK01000387">
    <property type="protein sequence ID" value="VDO62461.1"/>
    <property type="molecule type" value="Genomic_DNA"/>
</dbReference>
<protein>
    <submittedName>
        <fullName evidence="1 3">Uncharacterized protein</fullName>
    </submittedName>
</protein>
<organism evidence="3">
    <name type="scientific">Schistosoma curassoni</name>
    <dbReference type="NCBI Taxonomy" id="6186"/>
    <lineage>
        <taxon>Eukaryota</taxon>
        <taxon>Metazoa</taxon>
        <taxon>Spiralia</taxon>
        <taxon>Lophotrochozoa</taxon>
        <taxon>Platyhelminthes</taxon>
        <taxon>Trematoda</taxon>
        <taxon>Digenea</taxon>
        <taxon>Strigeidida</taxon>
        <taxon>Schistosomatoidea</taxon>
        <taxon>Schistosomatidae</taxon>
        <taxon>Schistosoma</taxon>
    </lineage>
</organism>
<proteinExistence type="predicted"/>
<keyword evidence="2" id="KW-1185">Reference proteome</keyword>
<evidence type="ECO:0000313" key="2">
    <source>
        <dbReference type="Proteomes" id="UP000279833"/>
    </source>
</evidence>
<dbReference type="AlphaFoldDB" id="A0A183JD05"/>
<evidence type="ECO:0000313" key="1">
    <source>
        <dbReference type="EMBL" id="VDO62461.1"/>
    </source>
</evidence>
<evidence type="ECO:0000313" key="3">
    <source>
        <dbReference type="WBParaSite" id="SCUD_0000056301-mRNA-1"/>
    </source>
</evidence>
<gene>
    <name evidence="1" type="ORF">SCUD_LOCUS564</name>
</gene>
<reference evidence="1 2" key="2">
    <citation type="submission" date="2018-11" db="EMBL/GenBank/DDBJ databases">
        <authorList>
            <consortium name="Pathogen Informatics"/>
        </authorList>
    </citation>
    <scope>NUCLEOTIDE SEQUENCE [LARGE SCALE GENOMIC DNA]</scope>
    <source>
        <strain evidence="1">Dakar</strain>
        <strain evidence="2">Dakar, Senegal</strain>
    </source>
</reference>
<sequence>MEENASVVFISELSIKFIDDNEDDVTVLLVSLLLLYK</sequence>